<reference evidence="2 3" key="1">
    <citation type="submission" date="2020-08" db="EMBL/GenBank/DDBJ databases">
        <title>Genomic Encyclopedia of Type Strains, Phase III (KMG-III): the genomes of soil and plant-associated and newly described type strains.</title>
        <authorList>
            <person name="Whitman W."/>
        </authorList>
    </citation>
    <scope>NUCLEOTIDE SEQUENCE [LARGE SCALE GENOMIC DNA]</scope>
    <source>
        <strain evidence="2 3">CECT 7282</strain>
    </source>
</reference>
<accession>A0A839VG90</accession>
<name>A0A839VG90_9GAMM</name>
<dbReference type="CDD" id="cd07043">
    <property type="entry name" value="STAS_anti-anti-sigma_factors"/>
    <property type="match status" value="1"/>
</dbReference>
<dbReference type="Pfam" id="PF13466">
    <property type="entry name" value="STAS_2"/>
    <property type="match status" value="1"/>
</dbReference>
<dbReference type="SUPFAM" id="SSF52091">
    <property type="entry name" value="SpoIIaa-like"/>
    <property type="match status" value="1"/>
</dbReference>
<evidence type="ECO:0000313" key="3">
    <source>
        <dbReference type="Proteomes" id="UP000547614"/>
    </source>
</evidence>
<dbReference type="InterPro" id="IPR002645">
    <property type="entry name" value="STAS_dom"/>
</dbReference>
<dbReference type="InterPro" id="IPR058548">
    <property type="entry name" value="MlaB-like_STAS"/>
</dbReference>
<organism evidence="2 3">
    <name type="scientific">Halomonas cerina</name>
    <dbReference type="NCBI Taxonomy" id="447424"/>
    <lineage>
        <taxon>Bacteria</taxon>
        <taxon>Pseudomonadati</taxon>
        <taxon>Pseudomonadota</taxon>
        <taxon>Gammaproteobacteria</taxon>
        <taxon>Oceanospirillales</taxon>
        <taxon>Halomonadaceae</taxon>
        <taxon>Halomonas</taxon>
    </lineage>
</organism>
<keyword evidence="3" id="KW-1185">Reference proteome</keyword>
<dbReference type="AlphaFoldDB" id="A0A839VG90"/>
<sequence length="109" mass="11438">MSVLLERHGTRLETQDAVLAVVGSVDFGEAAAMAAAGGDWIASRPAASTVAFDLRGVDRISSVAISVLLEWTRIARQHGVEVQAVHLSSPLARLTRVAGLDTLLPLPSP</sequence>
<evidence type="ECO:0000259" key="1">
    <source>
        <dbReference type="PROSITE" id="PS50801"/>
    </source>
</evidence>
<evidence type="ECO:0000313" key="2">
    <source>
        <dbReference type="EMBL" id="MBB3191634.1"/>
    </source>
</evidence>
<proteinExistence type="predicted"/>
<dbReference type="InterPro" id="IPR036513">
    <property type="entry name" value="STAS_dom_sf"/>
</dbReference>
<dbReference type="Proteomes" id="UP000547614">
    <property type="component" value="Unassembled WGS sequence"/>
</dbReference>
<dbReference type="EMBL" id="JACHXP010000015">
    <property type="protein sequence ID" value="MBB3191634.1"/>
    <property type="molecule type" value="Genomic_DNA"/>
</dbReference>
<protein>
    <submittedName>
        <fullName evidence="2">Phospholipid transport system transporter-binding protein</fullName>
    </submittedName>
</protein>
<gene>
    <name evidence="2" type="ORF">FHR94_002898</name>
</gene>
<dbReference type="Gene3D" id="3.30.750.24">
    <property type="entry name" value="STAS domain"/>
    <property type="match status" value="1"/>
</dbReference>
<dbReference type="RefSeq" id="WP_183326476.1">
    <property type="nucleotide sequence ID" value="NZ_JACHXP010000015.1"/>
</dbReference>
<dbReference type="PROSITE" id="PS50801">
    <property type="entry name" value="STAS"/>
    <property type="match status" value="1"/>
</dbReference>
<comment type="caution">
    <text evidence="2">The sequence shown here is derived from an EMBL/GenBank/DDBJ whole genome shotgun (WGS) entry which is preliminary data.</text>
</comment>
<feature type="domain" description="STAS" evidence="1">
    <location>
        <begin position="18"/>
        <end position="109"/>
    </location>
</feature>